<dbReference type="PANTHER" id="PTHR46033:SF16">
    <property type="entry name" value="AMINOTRANSFERASE-LIKE PLANT MOBILE DOMAIN-CONTAINING PROTEIN"/>
    <property type="match status" value="1"/>
</dbReference>
<dbReference type="InterPro" id="IPR019557">
    <property type="entry name" value="AminoTfrase-like_pln_mobile"/>
</dbReference>
<feature type="compositionally biased region" description="Basic residues" evidence="1">
    <location>
        <begin position="536"/>
        <end position="557"/>
    </location>
</feature>
<reference evidence="3" key="1">
    <citation type="submission" date="2018-02" db="EMBL/GenBank/DDBJ databases">
        <authorList>
            <person name="Cohen D.B."/>
            <person name="Kent A.D."/>
        </authorList>
    </citation>
    <scope>NUCLEOTIDE SEQUENCE</scope>
</reference>
<gene>
    <name evidence="3" type="ORF">FSB_LOCUS39246</name>
</gene>
<evidence type="ECO:0000259" key="2">
    <source>
        <dbReference type="Pfam" id="PF10536"/>
    </source>
</evidence>
<organism evidence="3">
    <name type="scientific">Fagus sylvatica</name>
    <name type="common">Beechnut</name>
    <dbReference type="NCBI Taxonomy" id="28930"/>
    <lineage>
        <taxon>Eukaryota</taxon>
        <taxon>Viridiplantae</taxon>
        <taxon>Streptophyta</taxon>
        <taxon>Embryophyta</taxon>
        <taxon>Tracheophyta</taxon>
        <taxon>Spermatophyta</taxon>
        <taxon>Magnoliopsida</taxon>
        <taxon>eudicotyledons</taxon>
        <taxon>Gunneridae</taxon>
        <taxon>Pentapetalae</taxon>
        <taxon>rosids</taxon>
        <taxon>fabids</taxon>
        <taxon>Fagales</taxon>
        <taxon>Fagaceae</taxon>
        <taxon>Fagus</taxon>
    </lineage>
</organism>
<dbReference type="Pfam" id="PF10536">
    <property type="entry name" value="PMD"/>
    <property type="match status" value="1"/>
</dbReference>
<feature type="compositionally biased region" description="Basic and acidic residues" evidence="1">
    <location>
        <begin position="521"/>
        <end position="535"/>
    </location>
</feature>
<feature type="compositionally biased region" description="Low complexity" evidence="1">
    <location>
        <begin position="589"/>
        <end position="604"/>
    </location>
</feature>
<feature type="domain" description="Aminotransferase-like plant mobile" evidence="2">
    <location>
        <begin position="106"/>
        <end position="412"/>
    </location>
</feature>
<dbReference type="EMBL" id="OIVN01003453">
    <property type="protein sequence ID" value="SPD11364.1"/>
    <property type="molecule type" value="Genomic_DNA"/>
</dbReference>
<proteinExistence type="predicted"/>
<feature type="region of interest" description="Disordered" evidence="1">
    <location>
        <begin position="514"/>
        <end position="644"/>
    </location>
</feature>
<accession>A0A2N9HI96</accession>
<protein>
    <recommendedName>
        <fullName evidence="2">Aminotransferase-like plant mobile domain-containing protein</fullName>
    </recommendedName>
</protein>
<feature type="compositionally biased region" description="Basic residues" evidence="1">
    <location>
        <begin position="626"/>
        <end position="639"/>
    </location>
</feature>
<evidence type="ECO:0000256" key="1">
    <source>
        <dbReference type="SAM" id="MobiDB-lite"/>
    </source>
</evidence>
<evidence type="ECO:0000313" key="3">
    <source>
        <dbReference type="EMBL" id="SPD11364.1"/>
    </source>
</evidence>
<dbReference type="InterPro" id="IPR044824">
    <property type="entry name" value="MAIN-like"/>
</dbReference>
<dbReference type="AlphaFoldDB" id="A0A2N9HI96"/>
<sequence length="1048" mass="113943">MTSTEAVVDAPMAPLSVPGEVAPRGSLLYLRQSQQPQRGLRFPFGGPVDWTVTGSEVTVDRAWVPCLGEISDLLIQKGDIRPVPINFEFPYVASKDCMFREIEPLREVLRRWCPSTHTFFFAWGELTVTLEDIANHWMLPILGEHSFSGIKLSAEEEEVAAALRRHSSTRINSWPALFVHREEISVRRATFILYWLCHLYSQLDLFHDCKVEGESCHILLAAFNITVLQTFFWEHSVNYLFVAKDKVTAWSKFSDLPQCFLDRFPDFRDNLPLVYRWVDLKTHDHDLVAALDFEDNVLLRPYGDDYPDFACVSVFSWFNQPTSLIYDLGVEDHRSLAYLSIVSPGWLPILSAAGVAFVPYCPQRVKRQFGLDQDVFAGSQEAMTSSPNLAPFIKSRAFAQWEGEVSRIMVPSGHRFGFNTPSMNAYWQRLTYAMVEYVNIGRSDKTPISSHRKPQTSNSCLSPPSQSAIAYGNNQKLGFAEWDEIRGGWIVYTTHLPEGWRKSVNIVKERLIMPSKRGKGNKRDAPVDPAVEKGSKKPAHSPKKTPPKKKKVGKKSKSTTPVPEPGKEGKSGKKSVTLRPSKGQKKAGTSSSSPDEEQSSTTPTRSPPKKKKSVVPPPPSSTATRTRSKSGFKGAHKSGRSGDAVVVVEDSDTIADDVPTSSSGGSDPLTAAVDQGEDLGKSFADSFEADVGSAEGSHSVSSDSFFYVAPGSMPEEQMMSAGSAADADDVLKANELNIKSADLIRHDLAIVAHAGHSFENGCDGDDAVDSDAILLSFSVPQTILTSGVTGSGASIAYVMEGISLFGATPRLSAILASGFIIPASRITNYAPSVAGFPVAGEIFMPKEVRAQGFVGSESATDLGVTPEIRSNVDNAIDHGMQAKSTSASAAATPADSEHLDNIVASLPPRPMAVTSSSVGASTISAEAVDFFREFDKRTPNLHPEWHSGSSLGLWCPLGTSGFQLGAGFGGPMLSLLGSVLAAMDKSDLDGPASFWKKISDEMQALHCQIALLQDSLAVLTAYQEEMASTGVTAPELERNRSLFNSLIN</sequence>
<dbReference type="GO" id="GO:0010073">
    <property type="term" value="P:meristem maintenance"/>
    <property type="evidence" value="ECO:0007669"/>
    <property type="project" value="InterPro"/>
</dbReference>
<name>A0A2N9HI96_FAGSY</name>
<dbReference type="PANTHER" id="PTHR46033">
    <property type="entry name" value="PROTEIN MAIN-LIKE 2"/>
    <property type="match status" value="1"/>
</dbReference>